<sequence>MTTKRKHPRGWTDEEIEILRLQWESGQPIKTWAHLLPNRTERAISTYGSAELGLPARGNGRTSGNSMTWRAIERVLSDGIARDAAEIGRLTGLSQNYVLAELRMHYPASVHVGGYGLRISGHGYRPRLWKLGPGKDSPRPKPMTSAERARKRWRMLKEERPDYIETRNARYRLKHAEKAGKLIRRDPAAAWIGSTP</sequence>
<feature type="region of interest" description="Disordered" evidence="1">
    <location>
        <begin position="130"/>
        <end position="149"/>
    </location>
</feature>
<dbReference type="EMBL" id="CAJPUY010000001">
    <property type="protein sequence ID" value="CAG2126827.1"/>
    <property type="molecule type" value="Genomic_DNA"/>
</dbReference>
<dbReference type="Proteomes" id="UP000672934">
    <property type="component" value="Unassembled WGS sequence"/>
</dbReference>
<name>A0A916MSZ4_9BURK</name>
<gene>
    <name evidence="2" type="ORF">LMG31506_00192</name>
</gene>
<evidence type="ECO:0000313" key="3">
    <source>
        <dbReference type="Proteomes" id="UP000672934"/>
    </source>
</evidence>
<organism evidence="2 3">
    <name type="scientific">Cupriavidus yeoncheonensis</name>
    <dbReference type="NCBI Taxonomy" id="1462994"/>
    <lineage>
        <taxon>Bacteria</taxon>
        <taxon>Pseudomonadati</taxon>
        <taxon>Pseudomonadota</taxon>
        <taxon>Betaproteobacteria</taxon>
        <taxon>Burkholderiales</taxon>
        <taxon>Burkholderiaceae</taxon>
        <taxon>Cupriavidus</taxon>
    </lineage>
</organism>
<dbReference type="AlphaFoldDB" id="A0A916MSZ4"/>
<protein>
    <submittedName>
        <fullName evidence="2">Uncharacterized protein</fullName>
    </submittedName>
</protein>
<comment type="caution">
    <text evidence="2">The sequence shown here is derived from an EMBL/GenBank/DDBJ whole genome shotgun (WGS) entry which is preliminary data.</text>
</comment>
<dbReference type="RefSeq" id="WP_211945215.1">
    <property type="nucleotide sequence ID" value="NZ_CAJPUY010000001.1"/>
</dbReference>
<evidence type="ECO:0000313" key="2">
    <source>
        <dbReference type="EMBL" id="CAG2126827.1"/>
    </source>
</evidence>
<evidence type="ECO:0000256" key="1">
    <source>
        <dbReference type="SAM" id="MobiDB-lite"/>
    </source>
</evidence>
<keyword evidence="3" id="KW-1185">Reference proteome</keyword>
<accession>A0A916MSZ4</accession>
<reference evidence="2" key="1">
    <citation type="submission" date="2021-03" db="EMBL/GenBank/DDBJ databases">
        <authorList>
            <person name="Peeters C."/>
        </authorList>
    </citation>
    <scope>NUCLEOTIDE SEQUENCE</scope>
    <source>
        <strain evidence="2">LMG 31506</strain>
    </source>
</reference>
<proteinExistence type="predicted"/>